<dbReference type="AlphaFoldDB" id="A0A660E9R9"/>
<dbReference type="HAMAP" id="MF_00386">
    <property type="entry name" value="UPF0161_YidD"/>
    <property type="match status" value="1"/>
</dbReference>
<reference evidence="2 3" key="1">
    <citation type="submission" date="2018-11" db="EMBL/GenBank/DDBJ databases">
        <authorList>
            <person name="Wuyts S."/>
        </authorList>
    </citation>
    <scope>NUCLEOTIDE SEQUENCE [LARGE SCALE GENOMIC DNA]</scope>
    <source>
        <strain evidence="2">Lactobacillus mudanjiangensis AMBF249</strain>
    </source>
</reference>
<dbReference type="Pfam" id="PF01809">
    <property type="entry name" value="YidD"/>
    <property type="match status" value="1"/>
</dbReference>
<evidence type="ECO:0000313" key="2">
    <source>
        <dbReference type="EMBL" id="VDG29922.1"/>
    </source>
</evidence>
<comment type="similarity">
    <text evidence="1">Belongs to the UPF0161 family.</text>
</comment>
<dbReference type="PANTHER" id="PTHR33383:SF1">
    <property type="entry name" value="MEMBRANE PROTEIN INSERTION EFFICIENCY FACTOR-RELATED"/>
    <property type="match status" value="1"/>
</dbReference>
<sequence>MMQRLLIKSIHWYQRVISANTAPHCRYWPTCSSYTVTAIERFGAAKGSLMGLARILRCHPFVKGGFDPVPTQFSLRRQQPEFKEEPTRVKKR</sequence>
<dbReference type="NCBIfam" id="TIGR00278">
    <property type="entry name" value="membrane protein insertion efficiency factor YidD"/>
    <property type="match status" value="1"/>
</dbReference>
<keyword evidence="1" id="KW-0472">Membrane</keyword>
<evidence type="ECO:0000256" key="1">
    <source>
        <dbReference type="HAMAP-Rule" id="MF_00386"/>
    </source>
</evidence>
<name>A0A660E9R9_9LACO</name>
<comment type="function">
    <text evidence="1">Could be involved in insertion of integral membrane proteins into the membrane.</text>
</comment>
<comment type="subcellular location">
    <subcellularLocation>
        <location evidence="1">Cell membrane</location>
        <topology evidence="1">Peripheral membrane protein</topology>
        <orientation evidence="1">Cytoplasmic side</orientation>
    </subcellularLocation>
</comment>
<accession>A0A660E9R9</accession>
<dbReference type="PANTHER" id="PTHR33383">
    <property type="entry name" value="MEMBRANE PROTEIN INSERTION EFFICIENCY FACTOR-RELATED"/>
    <property type="match status" value="1"/>
</dbReference>
<dbReference type="GO" id="GO:0005886">
    <property type="term" value="C:plasma membrane"/>
    <property type="evidence" value="ECO:0007669"/>
    <property type="project" value="UniProtKB-SubCell"/>
</dbReference>
<proteinExistence type="inferred from homology"/>
<protein>
    <recommendedName>
        <fullName evidence="1">Putative membrane protein insertion efficiency factor</fullName>
    </recommendedName>
</protein>
<dbReference type="SMART" id="SM01234">
    <property type="entry name" value="Haemolytic"/>
    <property type="match status" value="1"/>
</dbReference>
<keyword evidence="3" id="KW-1185">Reference proteome</keyword>
<keyword evidence="1" id="KW-1003">Cell membrane</keyword>
<dbReference type="InterPro" id="IPR002696">
    <property type="entry name" value="Membr_insert_effic_factor_YidD"/>
</dbReference>
<gene>
    <name evidence="2" type="ORF">MUDAN_MDHGFNIF_01454</name>
</gene>
<dbReference type="EMBL" id="UYIG01000163">
    <property type="protein sequence ID" value="VDG29922.1"/>
    <property type="molecule type" value="Genomic_DNA"/>
</dbReference>
<evidence type="ECO:0000313" key="3">
    <source>
        <dbReference type="Proteomes" id="UP000289996"/>
    </source>
</evidence>
<dbReference type="Proteomes" id="UP000289996">
    <property type="component" value="Unassembled WGS sequence"/>
</dbReference>
<organism evidence="2 3">
    <name type="scientific">Lactiplantibacillus mudanjiangensis</name>
    <dbReference type="NCBI Taxonomy" id="1296538"/>
    <lineage>
        <taxon>Bacteria</taxon>
        <taxon>Bacillati</taxon>
        <taxon>Bacillota</taxon>
        <taxon>Bacilli</taxon>
        <taxon>Lactobacillales</taxon>
        <taxon>Lactobacillaceae</taxon>
        <taxon>Lactiplantibacillus</taxon>
    </lineage>
</organism>